<dbReference type="SUPFAM" id="SSF48371">
    <property type="entry name" value="ARM repeat"/>
    <property type="match status" value="1"/>
</dbReference>
<dbReference type="PANTHER" id="PTHR12658">
    <property type="entry name" value="BETA-TUBULIN COFACTOR D"/>
    <property type="match status" value="1"/>
</dbReference>
<dbReference type="EMBL" id="UZAE01012039">
    <property type="protein sequence ID" value="VDO03217.1"/>
    <property type="molecule type" value="Genomic_DNA"/>
</dbReference>
<dbReference type="GO" id="GO:0000226">
    <property type="term" value="P:microtubule cytoskeleton organization"/>
    <property type="evidence" value="ECO:0007669"/>
    <property type="project" value="TreeGrafter"/>
</dbReference>
<dbReference type="GO" id="GO:0070830">
    <property type="term" value="P:bicellular tight junction assembly"/>
    <property type="evidence" value="ECO:0007669"/>
    <property type="project" value="TreeGrafter"/>
</dbReference>
<feature type="domain" description="Tubulin-folding cofactor D ARM repeats" evidence="6">
    <location>
        <begin position="179"/>
        <end position="441"/>
    </location>
</feature>
<dbReference type="STRING" id="102285.A0A0R3TJS6"/>
<dbReference type="Pfam" id="PF23579">
    <property type="entry name" value="ARM_TBCD"/>
    <property type="match status" value="1"/>
</dbReference>
<gene>
    <name evidence="7" type="ORF">HNAJ_LOCUS7357</name>
</gene>
<evidence type="ECO:0000313" key="7">
    <source>
        <dbReference type="EMBL" id="VDO03217.1"/>
    </source>
</evidence>
<keyword evidence="8" id="KW-1185">Reference proteome</keyword>
<evidence type="ECO:0000313" key="8">
    <source>
        <dbReference type="Proteomes" id="UP000278807"/>
    </source>
</evidence>
<dbReference type="GO" id="GO:0007023">
    <property type="term" value="P:post-chaperonin tubulin folding pathway"/>
    <property type="evidence" value="ECO:0007669"/>
    <property type="project" value="InterPro"/>
</dbReference>
<protein>
    <recommendedName>
        <fullName evidence="2">Tubulin-specific chaperone D</fullName>
    </recommendedName>
</protein>
<name>A0A0R3TJS6_RODNA</name>
<dbReference type="OrthoDB" id="10253476at2759"/>
<comment type="similarity">
    <text evidence="1">Belongs to the TBCD family.</text>
</comment>
<dbReference type="PANTHER" id="PTHR12658:SF0">
    <property type="entry name" value="TUBULIN-SPECIFIC CHAPERONE D"/>
    <property type="match status" value="1"/>
</dbReference>
<keyword evidence="4" id="KW-0472">Membrane</keyword>
<keyword evidence="4" id="KW-0812">Transmembrane</keyword>
<dbReference type="InterPro" id="IPR011989">
    <property type="entry name" value="ARM-like"/>
</dbReference>
<dbReference type="InterPro" id="IPR058033">
    <property type="entry name" value="ARM_TBCD_2nd"/>
</dbReference>
<dbReference type="Pfam" id="PF12612">
    <property type="entry name" value="TFCD_C"/>
    <property type="match status" value="1"/>
</dbReference>
<evidence type="ECO:0000256" key="4">
    <source>
        <dbReference type="SAM" id="Phobius"/>
    </source>
</evidence>
<dbReference type="GO" id="GO:0048487">
    <property type="term" value="F:beta-tubulin binding"/>
    <property type="evidence" value="ECO:0007669"/>
    <property type="project" value="InterPro"/>
</dbReference>
<dbReference type="WBParaSite" id="HNAJ_0000736101-mRNA-1">
    <property type="protein sequence ID" value="HNAJ_0000736101-mRNA-1"/>
    <property type="gene ID" value="HNAJ_0000736101"/>
</dbReference>
<evidence type="ECO:0000256" key="1">
    <source>
        <dbReference type="ARBA" id="ARBA00006853"/>
    </source>
</evidence>
<dbReference type="InterPro" id="IPR022577">
    <property type="entry name" value="TBCD_C"/>
</dbReference>
<dbReference type="InterPro" id="IPR033162">
    <property type="entry name" value="TBCD"/>
</dbReference>
<dbReference type="Gene3D" id="1.25.10.10">
    <property type="entry name" value="Leucine-rich Repeat Variant"/>
    <property type="match status" value="2"/>
</dbReference>
<keyword evidence="3" id="KW-0143">Chaperone</keyword>
<dbReference type="InterPro" id="IPR016024">
    <property type="entry name" value="ARM-type_fold"/>
</dbReference>
<proteinExistence type="inferred from homology"/>
<reference evidence="7 8" key="2">
    <citation type="submission" date="2018-11" db="EMBL/GenBank/DDBJ databases">
        <authorList>
            <consortium name="Pathogen Informatics"/>
        </authorList>
    </citation>
    <scope>NUCLEOTIDE SEQUENCE [LARGE SCALE GENOMIC DNA]</scope>
</reference>
<dbReference type="AlphaFoldDB" id="A0A0R3TJS6"/>
<keyword evidence="4" id="KW-1133">Transmembrane helix</keyword>
<dbReference type="GO" id="GO:0007021">
    <property type="term" value="P:tubulin complex assembly"/>
    <property type="evidence" value="ECO:0007669"/>
    <property type="project" value="InterPro"/>
</dbReference>
<sequence>MTKTRGYKSLVRLMPHTVDDLELVFDLLKSQDEGDRHNWQTRYVLLLWLSIVVMVPFALECLEKSGKPPLINRIICEAKKYVVREDITQIAAAHLLAKFISRPDVYPSKLEDIFMWSEDVLQNAQYGFHRDEMCVAGCLLSLANICKFVPRTVLSPHSRRLLDIVLEKMPESVSQNALLARLRTKVIQRIGLLFCPRRAAAASWRYQRGYRSLEDNLTCMMKNKEVVDKGDVNVSNAATASYLTAEIEGRQDLEEGGEVEEDDCLEASEEVAVVIDHLIDALRNKFTCVRWSAAKGVGRICSRLTAPYVEDVLTAILDLCTRLETYAAWHGACFALAELGRRCLLLPEKLPQVIPVVLTALFYDEKSGECNFGSNVRDAACYCCWAFARAYKASDFACHVQEVSQKLILSSLFDRELNVRRAAAAAFQENVGRQGQFPNGIEIITTVDYFAVGNISNCYLNLSRFVAGFNEYASSIVEHLAFSRLGHWDENIRDMAARALNILASLTPEQMKTSILPQLVENVGGNDLYMRQGSVLGISELIQALSDLNSLPETIVKDVIEIVPKLEERKFFNGVTGELMRRACSQKWRHFLDDCLNHKEISVRDTAIPAYAALISSYVFAKDGSLMENYRIHTYCDNFLPADMLLGHLLECLNARTESSQIGYLGVLARAPGFLFVDDVETSLGAISASCRPTKLTHLWANARQQAFTTLTEVVKHIGVTEGKISDAQLRSIYIVLLGSLADYTTDSRGDIGSIVREAGMKALLDFISNLVICGRTDVIDKDVMEQVFVQIAQQAVEKIDRTRAVAGRVFVGLLHHEPEIPHILHKEELRTIFSHEALKELHWLVGEQTFPLFVQLFDFPEFVCQLVLGFSVSVGGVTENTVKASAGALRDFLVKHASDDEFLLRLMKTVGRIFTNLKEQPRLCLSLLRFLEFLLCDPVIAARLQSHLEVVDELVLNTWSTIHLSKDIPKLKASVDIYGAALQFPDPLRSRAALYLTQSLRHKYPIIRKATAAKLYECILVYDVVDPDASTELSDLLSETVWEQEVTELKPIRLRICELLGVQTTRPGSSASNV</sequence>
<feature type="domain" description="Tubulin-folding cofactor D C-terminal" evidence="5">
    <location>
        <begin position="787"/>
        <end position="971"/>
    </location>
</feature>
<dbReference type="Pfam" id="PF25767">
    <property type="entry name" value="ARM_TBCD_2nd"/>
    <property type="match status" value="1"/>
</dbReference>
<accession>A0A0R3TJS6</accession>
<reference evidence="9" key="1">
    <citation type="submission" date="2017-02" db="UniProtKB">
        <authorList>
            <consortium name="WormBaseParasite"/>
        </authorList>
    </citation>
    <scope>IDENTIFICATION</scope>
</reference>
<dbReference type="GO" id="GO:0016328">
    <property type="term" value="C:lateral plasma membrane"/>
    <property type="evidence" value="ECO:0007669"/>
    <property type="project" value="TreeGrafter"/>
</dbReference>
<organism evidence="9">
    <name type="scientific">Rodentolepis nana</name>
    <name type="common">Dwarf tapeworm</name>
    <name type="synonym">Hymenolepis nana</name>
    <dbReference type="NCBI Taxonomy" id="102285"/>
    <lineage>
        <taxon>Eukaryota</taxon>
        <taxon>Metazoa</taxon>
        <taxon>Spiralia</taxon>
        <taxon>Lophotrochozoa</taxon>
        <taxon>Platyhelminthes</taxon>
        <taxon>Cestoda</taxon>
        <taxon>Eucestoda</taxon>
        <taxon>Cyclophyllidea</taxon>
        <taxon>Hymenolepididae</taxon>
        <taxon>Rodentolepis</taxon>
    </lineage>
</organism>
<evidence type="ECO:0000256" key="3">
    <source>
        <dbReference type="ARBA" id="ARBA00023186"/>
    </source>
</evidence>
<evidence type="ECO:0000256" key="2">
    <source>
        <dbReference type="ARBA" id="ARBA00015003"/>
    </source>
</evidence>
<evidence type="ECO:0000259" key="5">
    <source>
        <dbReference type="Pfam" id="PF12612"/>
    </source>
</evidence>
<evidence type="ECO:0000313" key="9">
    <source>
        <dbReference type="WBParaSite" id="HNAJ_0000736101-mRNA-1"/>
    </source>
</evidence>
<evidence type="ECO:0000259" key="6">
    <source>
        <dbReference type="Pfam" id="PF25767"/>
    </source>
</evidence>
<dbReference type="Proteomes" id="UP000278807">
    <property type="component" value="Unassembled WGS sequence"/>
</dbReference>
<dbReference type="GO" id="GO:0034333">
    <property type="term" value="P:adherens junction assembly"/>
    <property type="evidence" value="ECO:0007669"/>
    <property type="project" value="TreeGrafter"/>
</dbReference>
<dbReference type="GO" id="GO:0005096">
    <property type="term" value="F:GTPase activator activity"/>
    <property type="evidence" value="ECO:0007669"/>
    <property type="project" value="InterPro"/>
</dbReference>
<feature type="transmembrane region" description="Helical" evidence="4">
    <location>
        <begin position="43"/>
        <end position="59"/>
    </location>
</feature>